<dbReference type="InterPro" id="IPR016024">
    <property type="entry name" value="ARM-type_fold"/>
</dbReference>
<keyword evidence="6" id="KW-0449">Lipoprotein</keyword>
<comment type="subcellular location">
    <subcellularLocation>
        <location evidence="1">Vacuole membrane</location>
        <topology evidence="1">Lipid-anchor</topology>
    </subcellularLocation>
</comment>
<dbReference type="Gene3D" id="1.25.10.10">
    <property type="entry name" value="Leucine-rich Repeat Variant"/>
    <property type="match status" value="2"/>
</dbReference>
<dbReference type="OrthoDB" id="7537227at2759"/>
<evidence type="ECO:0000256" key="2">
    <source>
        <dbReference type="ARBA" id="ARBA00005462"/>
    </source>
</evidence>
<keyword evidence="10" id="KW-1185">Reference proteome</keyword>
<dbReference type="GeneID" id="119724367"/>
<feature type="repeat" description="ARM" evidence="8">
    <location>
        <begin position="142"/>
        <end position="184"/>
    </location>
</feature>
<dbReference type="EnsemblMetazoa" id="XM_038195385.1">
    <property type="protein sequence ID" value="XP_038051313.1"/>
    <property type="gene ID" value="LOC119724367"/>
</dbReference>
<organism evidence="9 10">
    <name type="scientific">Patiria miniata</name>
    <name type="common">Bat star</name>
    <name type="synonym">Asterina miniata</name>
    <dbReference type="NCBI Taxonomy" id="46514"/>
    <lineage>
        <taxon>Eukaryota</taxon>
        <taxon>Metazoa</taxon>
        <taxon>Echinodermata</taxon>
        <taxon>Eleutherozoa</taxon>
        <taxon>Asterozoa</taxon>
        <taxon>Asteroidea</taxon>
        <taxon>Valvatacea</taxon>
        <taxon>Valvatida</taxon>
        <taxon>Asterinidae</taxon>
        <taxon>Patiria</taxon>
    </lineage>
</organism>
<dbReference type="Proteomes" id="UP000887568">
    <property type="component" value="Unplaced"/>
</dbReference>
<evidence type="ECO:0000256" key="5">
    <source>
        <dbReference type="ARBA" id="ARBA00023136"/>
    </source>
</evidence>
<dbReference type="EnsemblMetazoa" id="XM_038195386.1">
    <property type="protein sequence ID" value="XP_038051314.1"/>
    <property type="gene ID" value="LOC119724367"/>
</dbReference>
<dbReference type="OMA" id="VWDKPDG"/>
<evidence type="ECO:0000313" key="10">
    <source>
        <dbReference type="Proteomes" id="UP000887568"/>
    </source>
</evidence>
<keyword evidence="4" id="KW-0677">Repeat</keyword>
<proteinExistence type="inferred from homology"/>
<evidence type="ECO:0000256" key="8">
    <source>
        <dbReference type="PROSITE-ProRule" id="PRU00259"/>
    </source>
</evidence>
<dbReference type="GO" id="GO:0071562">
    <property type="term" value="P:nucleus-vacuole junction assembly"/>
    <property type="evidence" value="ECO:0007669"/>
    <property type="project" value="InterPro"/>
</dbReference>
<dbReference type="InterPro" id="IPR000225">
    <property type="entry name" value="Armadillo"/>
</dbReference>
<name>A0A913ZJS2_PATMI</name>
<evidence type="ECO:0000256" key="7">
    <source>
        <dbReference type="ARBA" id="ARBA00026209"/>
    </source>
</evidence>
<dbReference type="GO" id="GO:0005774">
    <property type="term" value="C:vacuolar membrane"/>
    <property type="evidence" value="ECO:0007669"/>
    <property type="project" value="UniProtKB-SubCell"/>
</dbReference>
<comment type="similarity">
    <text evidence="2">Belongs to the beta-catenin family.</text>
</comment>
<dbReference type="Pfam" id="PF00514">
    <property type="entry name" value="Arm"/>
    <property type="match status" value="5"/>
</dbReference>
<dbReference type="PANTHER" id="PTHR47249:SF1">
    <property type="entry name" value="VACUOLAR PROTEIN 8"/>
    <property type="match status" value="1"/>
</dbReference>
<dbReference type="RefSeq" id="XP_038051313.1">
    <property type="nucleotide sequence ID" value="XM_038195385.1"/>
</dbReference>
<feature type="repeat" description="ARM" evidence="8">
    <location>
        <begin position="183"/>
        <end position="225"/>
    </location>
</feature>
<feature type="repeat" description="ARM" evidence="8">
    <location>
        <begin position="309"/>
        <end position="351"/>
    </location>
</feature>
<keyword evidence="3" id="KW-0926">Vacuole</keyword>
<dbReference type="RefSeq" id="XP_038051315.1">
    <property type="nucleotide sequence ID" value="XM_038195387.1"/>
</dbReference>
<protein>
    <recommendedName>
        <fullName evidence="7">Vacuolar protein 8</fullName>
    </recommendedName>
</protein>
<evidence type="ECO:0000256" key="1">
    <source>
        <dbReference type="ARBA" id="ARBA00004592"/>
    </source>
</evidence>
<sequence>METVLDYCLSYCCLCCSCYAPRTHDDDLYEPLLLDEERAAVNELLNYLNREYEEKPSLSEDRLRAINILTYSHNDDLQRSAALCLAEISERLIQPINSKVLEPLLALMESRDIETQKAASLALSNLALHGHDTNKDVIMRSGALQLLIKLLRCSNEEIQCNVCGCITTLATTDANKKEIVSCGGVPPLISLARSTDTRVKRNATGALLNLTHIDSTRTVLVSHGAVPLFVNSLHSEDPEIQYYCAAALSNLAVDATHRASVVQAGNSKVLRQLIRLLESPSEKVKCQACFALRNLASDEDNQVNIVEMGALPPLHHIMETCTKDTVAAAVAALRNLSIHRRNEMPIVKESFLVELGNQLREPMSWDAHCHAAGTIRNLAAGDQLRTIIEKGTLDSLIIAFMRSTSPLAVQSELTAALAVLSADEQAKAILVNAQEGKVFSKLISLAANSHHSDVQYNSAGTIGQLVLQDLKPELITANILGLLRYIERFARHPDPSFIHIGLWTSLQLLKDATFRTAFGESAIPRLLEGMQQRPSMPLQIQQLAQTVLDNMG</sequence>
<reference evidence="9" key="1">
    <citation type="submission" date="2022-11" db="UniProtKB">
        <authorList>
            <consortium name="EnsemblMetazoa"/>
        </authorList>
    </citation>
    <scope>IDENTIFICATION</scope>
</reference>
<dbReference type="InterPro" id="IPR011989">
    <property type="entry name" value="ARM-like"/>
</dbReference>
<accession>A0A913ZJS2</accession>
<keyword evidence="5" id="KW-0472">Membrane</keyword>
<evidence type="ECO:0000256" key="6">
    <source>
        <dbReference type="ARBA" id="ARBA00023288"/>
    </source>
</evidence>
<feature type="repeat" description="ARM" evidence="8">
    <location>
        <begin position="268"/>
        <end position="310"/>
    </location>
</feature>
<evidence type="ECO:0000313" key="9">
    <source>
        <dbReference type="EnsemblMetazoa" id="XP_038051315.1"/>
    </source>
</evidence>
<dbReference type="EnsemblMetazoa" id="XM_038195387.1">
    <property type="protein sequence ID" value="XP_038051315.1"/>
    <property type="gene ID" value="LOC119724367"/>
</dbReference>
<dbReference type="AlphaFoldDB" id="A0A913ZJS2"/>
<dbReference type="SMART" id="SM00185">
    <property type="entry name" value="ARM"/>
    <property type="match status" value="8"/>
</dbReference>
<dbReference type="SUPFAM" id="SSF48371">
    <property type="entry name" value="ARM repeat"/>
    <property type="match status" value="1"/>
</dbReference>
<dbReference type="InterPro" id="IPR045156">
    <property type="entry name" value="Vac8"/>
</dbReference>
<dbReference type="PROSITE" id="PS50176">
    <property type="entry name" value="ARM_REPEAT"/>
    <property type="match status" value="5"/>
</dbReference>
<feature type="repeat" description="ARM" evidence="8">
    <location>
        <begin position="224"/>
        <end position="266"/>
    </location>
</feature>
<dbReference type="PANTHER" id="PTHR47249">
    <property type="entry name" value="VACUOLAR PROTEIN 8"/>
    <property type="match status" value="1"/>
</dbReference>
<evidence type="ECO:0000256" key="3">
    <source>
        <dbReference type="ARBA" id="ARBA00022554"/>
    </source>
</evidence>
<dbReference type="GO" id="GO:0043495">
    <property type="term" value="F:protein-membrane adaptor activity"/>
    <property type="evidence" value="ECO:0007669"/>
    <property type="project" value="InterPro"/>
</dbReference>
<dbReference type="RefSeq" id="XP_038051314.1">
    <property type="nucleotide sequence ID" value="XM_038195386.1"/>
</dbReference>
<evidence type="ECO:0000256" key="4">
    <source>
        <dbReference type="ARBA" id="ARBA00022737"/>
    </source>
</evidence>